<protein>
    <recommendedName>
        <fullName evidence="5">Putative 3-methyladenine DNA glycosylase</fullName>
        <ecNumber evidence="5">3.2.2.-</ecNumber>
    </recommendedName>
</protein>
<dbReference type="KEGG" id="smus:C7J88_05895"/>
<keyword evidence="7" id="KW-0326">Glycosidase</keyword>
<evidence type="ECO:0000256" key="4">
    <source>
        <dbReference type="ARBA" id="ARBA00023204"/>
    </source>
</evidence>
<keyword evidence="4 5" id="KW-0234">DNA repair</keyword>
<dbReference type="OrthoDB" id="9794313at2"/>
<evidence type="ECO:0000313" key="9">
    <source>
        <dbReference type="Proteomes" id="UP000652995"/>
    </source>
</evidence>
<dbReference type="GO" id="GO:0003905">
    <property type="term" value="F:alkylbase DNA N-glycosylase activity"/>
    <property type="evidence" value="ECO:0007669"/>
    <property type="project" value="InterPro"/>
</dbReference>
<evidence type="ECO:0000256" key="2">
    <source>
        <dbReference type="ARBA" id="ARBA00022763"/>
    </source>
</evidence>
<dbReference type="HAMAP" id="MF_00527">
    <property type="entry name" value="3MGH"/>
    <property type="match status" value="1"/>
</dbReference>
<reference evidence="7 8" key="2">
    <citation type="submission" date="2017-06" db="EMBL/GenBank/DDBJ databases">
        <authorList>
            <consortium name="Pathogen Informatics"/>
        </authorList>
    </citation>
    <scope>NUCLEOTIDE SEQUENCE [LARGE SCALE GENOMIC DNA]</scope>
    <source>
        <strain evidence="7 8">NCTC13833</strain>
    </source>
</reference>
<keyword evidence="2 5" id="KW-0227">DNA damage</keyword>
<dbReference type="Proteomes" id="UP000243706">
    <property type="component" value="Chromosome 1"/>
</dbReference>
<evidence type="ECO:0000313" key="7">
    <source>
        <dbReference type="EMBL" id="SNW04087.1"/>
    </source>
</evidence>
<dbReference type="GO" id="GO:0003677">
    <property type="term" value="F:DNA binding"/>
    <property type="evidence" value="ECO:0007669"/>
    <property type="project" value="InterPro"/>
</dbReference>
<dbReference type="Gene3D" id="3.10.300.10">
    <property type="entry name" value="Methylpurine-DNA glycosylase (MPG)"/>
    <property type="match status" value="1"/>
</dbReference>
<reference evidence="6" key="4">
    <citation type="submission" date="2024-05" db="EMBL/GenBank/DDBJ databases">
        <authorList>
            <person name="Sun Q."/>
            <person name="Sedlacek I."/>
        </authorList>
    </citation>
    <scope>NUCLEOTIDE SEQUENCE</scope>
    <source>
        <strain evidence="6">CCM 4175</strain>
    </source>
</reference>
<keyword evidence="3 5" id="KW-0378">Hydrolase</keyword>
<dbReference type="Proteomes" id="UP000652995">
    <property type="component" value="Unassembled WGS sequence"/>
</dbReference>
<evidence type="ECO:0000256" key="1">
    <source>
        <dbReference type="ARBA" id="ARBA00009232"/>
    </source>
</evidence>
<dbReference type="CDD" id="cd00540">
    <property type="entry name" value="AAG"/>
    <property type="match status" value="1"/>
</dbReference>
<dbReference type="EMBL" id="BMCB01000004">
    <property type="protein sequence ID" value="GGA87233.1"/>
    <property type="molecule type" value="Genomic_DNA"/>
</dbReference>
<dbReference type="GO" id="GO:0006284">
    <property type="term" value="P:base-excision repair"/>
    <property type="evidence" value="ECO:0007669"/>
    <property type="project" value="InterPro"/>
</dbReference>
<dbReference type="NCBIfam" id="TIGR00567">
    <property type="entry name" value="3mg"/>
    <property type="match status" value="1"/>
</dbReference>
<dbReference type="PANTHER" id="PTHR10429:SF0">
    <property type="entry name" value="DNA-3-METHYLADENINE GLYCOSYLASE"/>
    <property type="match status" value="1"/>
</dbReference>
<comment type="similarity">
    <text evidence="1 5">Belongs to the DNA glycosylase MPG family.</text>
</comment>
<reference evidence="9" key="3">
    <citation type="journal article" date="2019" name="Int. J. Syst. Evol. Microbiol.">
        <title>The Global Catalogue of Microorganisms (GCM) 10K type strain sequencing project: providing services to taxonomists for standard genome sequencing and annotation.</title>
        <authorList>
            <consortium name="The Broad Institute Genomics Platform"/>
            <consortium name="The Broad Institute Genome Sequencing Center for Infectious Disease"/>
            <person name="Wu L."/>
            <person name="Ma J."/>
        </authorList>
    </citation>
    <scope>NUCLEOTIDE SEQUENCE [LARGE SCALE GENOMIC DNA]</scope>
    <source>
        <strain evidence="9">CCM 4175</strain>
    </source>
</reference>
<dbReference type="Pfam" id="PF02245">
    <property type="entry name" value="Pur_DNA_glyco"/>
    <property type="match status" value="1"/>
</dbReference>
<evidence type="ECO:0000256" key="5">
    <source>
        <dbReference type="HAMAP-Rule" id="MF_00527"/>
    </source>
</evidence>
<organism evidence="7 8">
    <name type="scientific">Staphylococcus muscae</name>
    <dbReference type="NCBI Taxonomy" id="1294"/>
    <lineage>
        <taxon>Bacteria</taxon>
        <taxon>Bacillati</taxon>
        <taxon>Bacillota</taxon>
        <taxon>Bacilli</taxon>
        <taxon>Bacillales</taxon>
        <taxon>Staphylococcaceae</taxon>
        <taxon>Staphylococcus</taxon>
    </lineage>
</organism>
<dbReference type="EMBL" id="LT906464">
    <property type="protein sequence ID" value="SNW04087.1"/>
    <property type="molecule type" value="Genomic_DNA"/>
</dbReference>
<dbReference type="RefSeq" id="WP_095117705.1">
    <property type="nucleotide sequence ID" value="NZ_BMCB01000004.1"/>
</dbReference>
<reference evidence="6" key="1">
    <citation type="journal article" date="2014" name="Int. J. Syst. Evol. Microbiol.">
        <title>Complete genome of a new Firmicutes species belonging to the dominant human colonic microbiota ('Ruminococcus bicirculans') reveals two chromosomes and a selective capacity to utilize plant glucans.</title>
        <authorList>
            <consortium name="NISC Comparative Sequencing Program"/>
            <person name="Wegmann U."/>
            <person name="Louis P."/>
            <person name="Goesmann A."/>
            <person name="Henrissat B."/>
            <person name="Duncan S.H."/>
            <person name="Flint H.J."/>
        </authorList>
    </citation>
    <scope>NUCLEOTIDE SEQUENCE</scope>
    <source>
        <strain evidence="6">CCM 4175</strain>
    </source>
</reference>
<dbReference type="InterPro" id="IPR036995">
    <property type="entry name" value="MPG_sf"/>
</dbReference>
<name>A0A240C7W6_9STAP</name>
<dbReference type="PANTHER" id="PTHR10429">
    <property type="entry name" value="DNA-3-METHYLADENINE GLYCOSYLASE"/>
    <property type="match status" value="1"/>
</dbReference>
<dbReference type="InterPro" id="IPR003180">
    <property type="entry name" value="MPG"/>
</dbReference>
<accession>A0A240C7W6</accession>
<proteinExistence type="inferred from homology"/>
<dbReference type="InterPro" id="IPR011034">
    <property type="entry name" value="Formyl_transferase-like_C_sf"/>
</dbReference>
<dbReference type="AlphaFoldDB" id="A0A240C7W6"/>
<keyword evidence="9" id="KW-1185">Reference proteome</keyword>
<sequence>MDFITHSTIDIAKSLLGVKLIYESPTQTFSGYIVETEAYLGTIDQAAHSYQGKHTPRVHSLYREGGTIYGHMMHRYLLINFVTQPEGIPEGVLIRAIEPEEGLEAMIRNRGKRGYEVTNGPGKFTTAMSIPRTIDGTRLNEGRLKIDTKNRKYPREIEESPRIGIPNKGKWTDAPLRFTVKGNPFVSHMRVRDHQHPDETWRTTRL</sequence>
<dbReference type="SUPFAM" id="SSF50486">
    <property type="entry name" value="FMT C-terminal domain-like"/>
    <property type="match status" value="1"/>
</dbReference>
<dbReference type="FunFam" id="3.10.300.10:FF:000001">
    <property type="entry name" value="Putative 3-methyladenine DNA glycosylase"/>
    <property type="match status" value="1"/>
</dbReference>
<gene>
    <name evidence="6" type="ORF">GCM10007183_09220</name>
    <name evidence="7" type="ORF">SAMEA4412661_01850</name>
</gene>
<evidence type="ECO:0000313" key="8">
    <source>
        <dbReference type="Proteomes" id="UP000243706"/>
    </source>
</evidence>
<evidence type="ECO:0000313" key="6">
    <source>
        <dbReference type="EMBL" id="GGA87233.1"/>
    </source>
</evidence>
<evidence type="ECO:0000256" key="3">
    <source>
        <dbReference type="ARBA" id="ARBA00022801"/>
    </source>
</evidence>
<dbReference type="EC" id="3.2.2.-" evidence="5"/>